<evidence type="ECO:0000313" key="10">
    <source>
        <dbReference type="Proteomes" id="UP000689967"/>
    </source>
</evidence>
<reference evidence="9 10" key="1">
    <citation type="submission" date="2021-01" db="EMBL/GenBank/DDBJ databases">
        <title>Roseomonas sp. nov, a bacterium isolated from an oil production mixture in Yumen Oilfield.</title>
        <authorList>
            <person name="Wu D."/>
        </authorList>
    </citation>
    <scope>NUCLEOTIDE SEQUENCE [LARGE SCALE GENOMIC DNA]</scope>
    <source>
        <strain evidence="9 10">ROY-5-3</strain>
    </source>
</reference>
<evidence type="ECO:0000256" key="4">
    <source>
        <dbReference type="ARBA" id="ARBA00022692"/>
    </source>
</evidence>
<protein>
    <submittedName>
        <fullName evidence="9">Rod shape-determining protein MreD</fullName>
    </submittedName>
</protein>
<keyword evidence="3" id="KW-1003">Cell membrane</keyword>
<evidence type="ECO:0000313" key="9">
    <source>
        <dbReference type="EMBL" id="MBU8545679.1"/>
    </source>
</evidence>
<dbReference type="Pfam" id="PF04093">
    <property type="entry name" value="MreD"/>
    <property type="match status" value="1"/>
</dbReference>
<organism evidence="9 10">
    <name type="scientific">Falsiroseomonas oleicola</name>
    <dbReference type="NCBI Taxonomy" id="2801474"/>
    <lineage>
        <taxon>Bacteria</taxon>
        <taxon>Pseudomonadati</taxon>
        <taxon>Pseudomonadota</taxon>
        <taxon>Alphaproteobacteria</taxon>
        <taxon>Acetobacterales</taxon>
        <taxon>Roseomonadaceae</taxon>
        <taxon>Falsiroseomonas</taxon>
    </lineage>
</organism>
<name>A0ABS6HAD8_9PROT</name>
<comment type="subcellular location">
    <subcellularLocation>
        <location evidence="1">Cell membrane</location>
        <topology evidence="1">Multi-pass membrane protein</topology>
    </subcellularLocation>
</comment>
<evidence type="ECO:0000256" key="6">
    <source>
        <dbReference type="ARBA" id="ARBA00022989"/>
    </source>
</evidence>
<keyword evidence="4 8" id="KW-0812">Transmembrane</keyword>
<dbReference type="EMBL" id="JAERQM010000005">
    <property type="protein sequence ID" value="MBU8545679.1"/>
    <property type="molecule type" value="Genomic_DNA"/>
</dbReference>
<keyword evidence="7 8" id="KW-0472">Membrane</keyword>
<feature type="transmembrane region" description="Helical" evidence="8">
    <location>
        <begin position="79"/>
        <end position="100"/>
    </location>
</feature>
<sequence length="177" mass="18744">MVGRPEPSPGLLRRLDDIARAAFPATGTVLLMVLAAGPSGVPALVPAVTLPCIIFWSIFRPGAMPPPAVFLLGLLQDLLTMAPLGIGVVTLLVAHGLAVAWRRFLVRQSFMFVWLAFCAFSAGTAALGWLLTALLAWNLPAPAPALHQAALSAGLYPAFAFVLSRIHGVMRRAEETP</sequence>
<keyword evidence="10" id="KW-1185">Reference proteome</keyword>
<feature type="transmembrane region" description="Helical" evidence="8">
    <location>
        <begin position="145"/>
        <end position="163"/>
    </location>
</feature>
<accession>A0ABS6HAD8</accession>
<comment type="caution">
    <text evidence="9">The sequence shown here is derived from an EMBL/GenBank/DDBJ whole genome shotgun (WGS) entry which is preliminary data.</text>
</comment>
<evidence type="ECO:0000256" key="7">
    <source>
        <dbReference type="ARBA" id="ARBA00023136"/>
    </source>
</evidence>
<evidence type="ECO:0000256" key="1">
    <source>
        <dbReference type="ARBA" id="ARBA00004651"/>
    </source>
</evidence>
<dbReference type="Proteomes" id="UP000689967">
    <property type="component" value="Unassembled WGS sequence"/>
</dbReference>
<proteinExistence type="inferred from homology"/>
<feature type="transmembrane region" description="Helical" evidence="8">
    <location>
        <begin position="18"/>
        <end position="36"/>
    </location>
</feature>
<feature type="transmembrane region" description="Helical" evidence="8">
    <location>
        <begin position="43"/>
        <end position="59"/>
    </location>
</feature>
<gene>
    <name evidence="9" type="ORF">JJQ90_18285</name>
</gene>
<keyword evidence="5" id="KW-0133">Cell shape</keyword>
<comment type="similarity">
    <text evidence="2">Belongs to the MreD family.</text>
</comment>
<feature type="transmembrane region" description="Helical" evidence="8">
    <location>
        <begin position="112"/>
        <end position="139"/>
    </location>
</feature>
<evidence type="ECO:0000256" key="3">
    <source>
        <dbReference type="ARBA" id="ARBA00022475"/>
    </source>
</evidence>
<dbReference type="InterPro" id="IPR007227">
    <property type="entry name" value="Cell_shape_determining_MreD"/>
</dbReference>
<evidence type="ECO:0000256" key="2">
    <source>
        <dbReference type="ARBA" id="ARBA00007776"/>
    </source>
</evidence>
<dbReference type="RefSeq" id="WP_216877678.1">
    <property type="nucleotide sequence ID" value="NZ_JAERQM010000005.1"/>
</dbReference>
<evidence type="ECO:0000256" key="5">
    <source>
        <dbReference type="ARBA" id="ARBA00022960"/>
    </source>
</evidence>
<keyword evidence="6 8" id="KW-1133">Transmembrane helix</keyword>
<evidence type="ECO:0000256" key="8">
    <source>
        <dbReference type="SAM" id="Phobius"/>
    </source>
</evidence>